<gene>
    <name evidence="3" type="ORF">C5471_16195</name>
</gene>
<dbReference type="InterPro" id="IPR057055">
    <property type="entry name" value="wHTH-PRTase_assoc"/>
</dbReference>
<dbReference type="Proteomes" id="UP000697802">
    <property type="component" value="Unassembled WGS sequence"/>
</dbReference>
<keyword evidence="4" id="KW-1185">Reference proteome</keyword>
<dbReference type="RefSeq" id="WP_133816104.1">
    <property type="nucleotide sequence ID" value="NZ_CAWPIF010000037.1"/>
</dbReference>
<sequence length="417" mass="48002">MKDAEISLEKSERAQLWLEQFEEQDQPYASLLLKKIQWISSHEFEVKINALVDEICNKEEDKIALFVEREVLDDETVYSFKTEKPQRAFGNAFPPILSTIDKKIEIGSEGILNNIITRFQRLDSRKYYNYPSAEIMRSKRINKIVVLTDTIGSGNQLNKYLNCFWNTPSIKSWLSSGHLNVYVVCFAATEFGLSRVELNKTKPSVFYSRICPTIDNSFTYEERRKIYEICNKYNPQKKHTKTTSFLGYGGVSSLICYSHGLPNNAPLILYKRSATWKPFFRGRATNDVIAELPSRISNINEKEYLRVMGEKRLSASKKLATLDEEAKKTILLLAALNKSPRSNSAIASRSGLSSNEVCTMLTKLMYLEWVDSKRRITDEGRFLLSYLRKENKKLFSKKTLPASDKIYYCPKTLRGPS</sequence>
<evidence type="ECO:0000313" key="4">
    <source>
        <dbReference type="Proteomes" id="UP000697802"/>
    </source>
</evidence>
<feature type="domain" description="PRTase-CE" evidence="1">
    <location>
        <begin position="17"/>
        <end position="281"/>
    </location>
</feature>
<evidence type="ECO:0000259" key="2">
    <source>
        <dbReference type="Pfam" id="PF24409"/>
    </source>
</evidence>
<evidence type="ECO:0000313" key="3">
    <source>
        <dbReference type="EMBL" id="NHB89150.1"/>
    </source>
</evidence>
<comment type="caution">
    <text evidence="3">The sequence shown here is derived from an EMBL/GenBank/DDBJ whole genome shotgun (WGS) entry which is preliminary data.</text>
</comment>
<dbReference type="EMBL" id="PUJU01000037">
    <property type="protein sequence ID" value="NHB89150.1"/>
    <property type="molecule type" value="Genomic_DNA"/>
</dbReference>
<feature type="domain" description="PRTase associated wHTH" evidence="2">
    <location>
        <begin position="330"/>
        <end position="415"/>
    </location>
</feature>
<dbReference type="InterPro" id="IPR036390">
    <property type="entry name" value="WH_DNA-bd_sf"/>
</dbReference>
<dbReference type="InterPro" id="IPR056920">
    <property type="entry name" value="PRTase-CE"/>
</dbReference>
<name>A0ABX0GLY2_9GAMM</name>
<evidence type="ECO:0000259" key="1">
    <source>
        <dbReference type="Pfam" id="PF24390"/>
    </source>
</evidence>
<reference evidence="3 4" key="1">
    <citation type="submission" date="2018-02" db="EMBL/GenBank/DDBJ databases">
        <authorList>
            <person name="Machado R.A."/>
        </authorList>
    </citation>
    <scope>NUCLEOTIDE SEQUENCE [LARGE SCALE GENOMIC DNA]</scope>
    <source>
        <strain evidence="3 4">T327</strain>
    </source>
</reference>
<evidence type="ECO:0008006" key="5">
    <source>
        <dbReference type="Google" id="ProtNLM"/>
    </source>
</evidence>
<dbReference type="Pfam" id="PF24409">
    <property type="entry name" value="wHTH-PRTase_assc"/>
    <property type="match status" value="1"/>
</dbReference>
<dbReference type="Pfam" id="PF24390">
    <property type="entry name" value="PRTase-CE"/>
    <property type="match status" value="1"/>
</dbReference>
<organism evidence="3 4">
    <name type="scientific">Photorhabdus tasmaniensis</name>
    <dbReference type="NCBI Taxonomy" id="1004159"/>
    <lineage>
        <taxon>Bacteria</taxon>
        <taxon>Pseudomonadati</taxon>
        <taxon>Pseudomonadota</taxon>
        <taxon>Gammaproteobacteria</taxon>
        <taxon>Enterobacterales</taxon>
        <taxon>Morganellaceae</taxon>
        <taxon>Photorhabdus</taxon>
    </lineage>
</organism>
<accession>A0ABX0GLY2</accession>
<proteinExistence type="predicted"/>
<dbReference type="SUPFAM" id="SSF46785">
    <property type="entry name" value="Winged helix' DNA-binding domain"/>
    <property type="match status" value="1"/>
</dbReference>
<protein>
    <recommendedName>
        <fullName evidence="5">MarR family transcriptional regulator</fullName>
    </recommendedName>
</protein>